<evidence type="ECO:0000313" key="3">
    <source>
        <dbReference type="Proteomes" id="UP000245138"/>
    </source>
</evidence>
<feature type="transmembrane region" description="Helical" evidence="1">
    <location>
        <begin position="62"/>
        <end position="81"/>
    </location>
</feature>
<keyword evidence="1" id="KW-0812">Transmembrane</keyword>
<name>A0A2U1TL28_9GAMM</name>
<reference evidence="2 3" key="1">
    <citation type="submission" date="2018-04" db="EMBL/GenBank/DDBJ databases">
        <title>Brenneria corticis sp.nov.</title>
        <authorList>
            <person name="Li Y."/>
        </authorList>
    </citation>
    <scope>NUCLEOTIDE SEQUENCE [LARGE SCALE GENOMIC DNA]</scope>
    <source>
        <strain evidence="2 3">LMG 27715</strain>
    </source>
</reference>
<organism evidence="2 3">
    <name type="scientific">Brenneria roseae subsp. americana</name>
    <dbReference type="NCBI Taxonomy" id="1508507"/>
    <lineage>
        <taxon>Bacteria</taxon>
        <taxon>Pseudomonadati</taxon>
        <taxon>Pseudomonadota</taxon>
        <taxon>Gammaproteobacteria</taxon>
        <taxon>Enterobacterales</taxon>
        <taxon>Pectobacteriaceae</taxon>
        <taxon>Brenneria</taxon>
    </lineage>
</organism>
<sequence length="119" mass="13712">MDSVKDSLTQAIKERFTSPLWGYIIISWCSFNWKNLAVLFASKEPIEKRLEIISSQELFYTHYLLTPIVTGCVLAAISPYIKWLLSKAHELGEGMLIDVDKKRINDGYQKEIDTTTKRV</sequence>
<evidence type="ECO:0000313" key="2">
    <source>
        <dbReference type="EMBL" id="PWC10032.1"/>
    </source>
</evidence>
<proteinExistence type="predicted"/>
<accession>A0A2U1TL28</accession>
<keyword evidence="1" id="KW-0472">Membrane</keyword>
<dbReference type="RefSeq" id="WP_109055754.1">
    <property type="nucleotide sequence ID" value="NZ_QDKJ01000016.1"/>
</dbReference>
<dbReference type="Proteomes" id="UP000245138">
    <property type="component" value="Unassembled WGS sequence"/>
</dbReference>
<dbReference type="AlphaFoldDB" id="A0A2U1TL28"/>
<keyword evidence="3" id="KW-1185">Reference proteome</keyword>
<comment type="caution">
    <text evidence="2">The sequence shown here is derived from an EMBL/GenBank/DDBJ whole genome shotgun (WGS) entry which is preliminary data.</text>
</comment>
<evidence type="ECO:0000256" key="1">
    <source>
        <dbReference type="SAM" id="Phobius"/>
    </source>
</evidence>
<feature type="transmembrane region" description="Helical" evidence="1">
    <location>
        <begin position="20"/>
        <end position="41"/>
    </location>
</feature>
<dbReference type="OrthoDB" id="8914075at2"/>
<gene>
    <name evidence="2" type="ORF">B4923_18035</name>
</gene>
<protein>
    <submittedName>
        <fullName evidence="2">Uncharacterized protein</fullName>
    </submittedName>
</protein>
<keyword evidence="1" id="KW-1133">Transmembrane helix</keyword>
<dbReference type="EMBL" id="QDKJ01000016">
    <property type="protein sequence ID" value="PWC10032.1"/>
    <property type="molecule type" value="Genomic_DNA"/>
</dbReference>